<keyword evidence="3" id="KW-1185">Reference proteome</keyword>
<reference evidence="3" key="1">
    <citation type="submission" date="2016-10" db="EMBL/GenBank/DDBJ databases">
        <authorList>
            <person name="Varghese N."/>
            <person name="Submissions S."/>
        </authorList>
    </citation>
    <scope>NUCLEOTIDE SEQUENCE [LARGE SCALE GENOMIC DNA]</scope>
    <source>
        <strain evidence="3">DSM 23256</strain>
    </source>
</reference>
<dbReference type="Proteomes" id="UP000243333">
    <property type="component" value="Unassembled WGS sequence"/>
</dbReference>
<proteinExistence type="predicted"/>
<accession>A0A1G7J751</accession>
<sequence length="63" mass="7453">MRVVIVGAGKVGYSLAQRLSEENHEVVVIEKDEERRSIVQNNLDVMTMLVFLRPEFWRAHRNW</sequence>
<feature type="domain" description="RCK N-terminal" evidence="1">
    <location>
        <begin position="3"/>
        <end position="43"/>
    </location>
</feature>
<evidence type="ECO:0000313" key="2">
    <source>
        <dbReference type="EMBL" id="SDF20802.1"/>
    </source>
</evidence>
<dbReference type="GO" id="GO:0006813">
    <property type="term" value="P:potassium ion transport"/>
    <property type="evidence" value="ECO:0007669"/>
    <property type="project" value="InterPro"/>
</dbReference>
<gene>
    <name evidence="2" type="ORF">SAMN05660235_00798</name>
</gene>
<dbReference type="InterPro" id="IPR003148">
    <property type="entry name" value="RCK_N"/>
</dbReference>
<dbReference type="Pfam" id="PF02254">
    <property type="entry name" value="TrkA_N"/>
    <property type="match status" value="1"/>
</dbReference>
<name>A0A1G7J751_9FIRM</name>
<dbReference type="EMBL" id="FNBU01000004">
    <property type="protein sequence ID" value="SDF20802.1"/>
    <property type="molecule type" value="Genomic_DNA"/>
</dbReference>
<dbReference type="STRING" id="1123285.SAMN05660235_00798"/>
<organism evidence="2 3">
    <name type="scientific">Sporolituus thermophilus DSM 23256</name>
    <dbReference type="NCBI Taxonomy" id="1123285"/>
    <lineage>
        <taxon>Bacteria</taxon>
        <taxon>Bacillati</taxon>
        <taxon>Bacillota</taxon>
        <taxon>Negativicutes</taxon>
        <taxon>Selenomonadales</taxon>
        <taxon>Sporomusaceae</taxon>
        <taxon>Sporolituus</taxon>
    </lineage>
</organism>
<dbReference type="Gene3D" id="3.40.50.720">
    <property type="entry name" value="NAD(P)-binding Rossmann-like Domain"/>
    <property type="match status" value="1"/>
</dbReference>
<dbReference type="InterPro" id="IPR036291">
    <property type="entry name" value="NAD(P)-bd_dom_sf"/>
</dbReference>
<dbReference type="AlphaFoldDB" id="A0A1G7J751"/>
<dbReference type="RefSeq" id="WP_245690240.1">
    <property type="nucleotide sequence ID" value="NZ_FNBU01000004.1"/>
</dbReference>
<evidence type="ECO:0000259" key="1">
    <source>
        <dbReference type="Pfam" id="PF02254"/>
    </source>
</evidence>
<evidence type="ECO:0000313" key="3">
    <source>
        <dbReference type="Proteomes" id="UP000243333"/>
    </source>
</evidence>
<protein>
    <submittedName>
        <fullName evidence="2">TrkA-N domain-containing protein</fullName>
    </submittedName>
</protein>
<dbReference type="SUPFAM" id="SSF51735">
    <property type="entry name" value="NAD(P)-binding Rossmann-fold domains"/>
    <property type="match status" value="1"/>
</dbReference>